<evidence type="ECO:0000313" key="1">
    <source>
        <dbReference type="EMBL" id="MFC3757271.1"/>
    </source>
</evidence>
<sequence length="54" mass="5975">MKTKKTLKFSKETVTILEDKSGKSIKGGQLQHVLWTRLSECVGCISAVGCTNYK</sequence>
<proteinExistence type="predicted"/>
<dbReference type="Proteomes" id="UP001595735">
    <property type="component" value="Unassembled WGS sequence"/>
</dbReference>
<evidence type="ECO:0000313" key="2">
    <source>
        <dbReference type="Proteomes" id="UP001595735"/>
    </source>
</evidence>
<reference evidence="2" key="1">
    <citation type="journal article" date="2019" name="Int. J. Syst. Evol. Microbiol.">
        <title>The Global Catalogue of Microorganisms (GCM) 10K type strain sequencing project: providing services to taxonomists for standard genome sequencing and annotation.</title>
        <authorList>
            <consortium name="The Broad Institute Genomics Platform"/>
            <consortium name="The Broad Institute Genome Sequencing Center for Infectious Disease"/>
            <person name="Wu L."/>
            <person name="Ma J."/>
        </authorList>
    </citation>
    <scope>NUCLEOTIDE SEQUENCE [LARGE SCALE GENOMIC DNA]</scope>
    <source>
        <strain evidence="2">CECT 7798</strain>
    </source>
</reference>
<protein>
    <submittedName>
        <fullName evidence="1">Uncharacterized protein</fullName>
    </submittedName>
</protein>
<gene>
    <name evidence="1" type="ORF">ACFONJ_14940</name>
</gene>
<dbReference type="EMBL" id="JBHRYO010000002">
    <property type="protein sequence ID" value="MFC3757271.1"/>
    <property type="molecule type" value="Genomic_DNA"/>
</dbReference>
<organism evidence="1 2">
    <name type="scientific">Chryseobacterium tructae</name>
    <dbReference type="NCBI Taxonomy" id="1037380"/>
    <lineage>
        <taxon>Bacteria</taxon>
        <taxon>Pseudomonadati</taxon>
        <taxon>Bacteroidota</taxon>
        <taxon>Flavobacteriia</taxon>
        <taxon>Flavobacteriales</taxon>
        <taxon>Weeksellaceae</taxon>
        <taxon>Chryseobacterium group</taxon>
        <taxon>Chryseobacterium</taxon>
    </lineage>
</organism>
<dbReference type="RefSeq" id="WP_290298351.1">
    <property type="nucleotide sequence ID" value="NZ_JAUFQR010000001.1"/>
</dbReference>
<comment type="caution">
    <text evidence="1">The sequence shown here is derived from an EMBL/GenBank/DDBJ whole genome shotgun (WGS) entry which is preliminary data.</text>
</comment>
<name>A0ABV7XW77_9FLAO</name>
<keyword evidence="2" id="KW-1185">Reference proteome</keyword>
<accession>A0ABV7XW77</accession>